<dbReference type="AlphaFoldDB" id="A0AAV8XJ31"/>
<dbReference type="PANTHER" id="PTHR21467:SF0">
    <property type="entry name" value="SERINE_THREONINE-PROTEIN PHOSPHATASE 4 REGULATORY SUBUNIT 4"/>
    <property type="match status" value="1"/>
</dbReference>
<feature type="repeat" description="HEAT" evidence="1">
    <location>
        <begin position="231"/>
        <end position="269"/>
    </location>
</feature>
<dbReference type="InterPro" id="IPR021133">
    <property type="entry name" value="HEAT_type_2"/>
</dbReference>
<dbReference type="PANTHER" id="PTHR21467">
    <property type="entry name" value="PROTEIN PHOSPHATASE 4 REGULATORY SUBUNIT 4 PPP4R4"/>
    <property type="match status" value="1"/>
</dbReference>
<dbReference type="GO" id="GO:0019888">
    <property type="term" value="F:protein phosphatase regulator activity"/>
    <property type="evidence" value="ECO:0007669"/>
    <property type="project" value="TreeGrafter"/>
</dbReference>
<reference evidence="3" key="1">
    <citation type="journal article" date="2023" name="Insect Mol. Biol.">
        <title>Genome sequencing provides insights into the evolution of gene families encoding plant cell wall-degrading enzymes in longhorned beetles.</title>
        <authorList>
            <person name="Shin N.R."/>
            <person name="Okamura Y."/>
            <person name="Kirsch R."/>
            <person name="Pauchet Y."/>
        </authorList>
    </citation>
    <scope>NUCLEOTIDE SEQUENCE</scope>
    <source>
        <strain evidence="3">AMC_N1</strain>
    </source>
</reference>
<proteinExistence type="predicted"/>
<dbReference type="InterPro" id="IPR011989">
    <property type="entry name" value="ARM-like"/>
</dbReference>
<organism evidence="3 4">
    <name type="scientific">Aromia moschata</name>
    <dbReference type="NCBI Taxonomy" id="1265417"/>
    <lineage>
        <taxon>Eukaryota</taxon>
        <taxon>Metazoa</taxon>
        <taxon>Ecdysozoa</taxon>
        <taxon>Arthropoda</taxon>
        <taxon>Hexapoda</taxon>
        <taxon>Insecta</taxon>
        <taxon>Pterygota</taxon>
        <taxon>Neoptera</taxon>
        <taxon>Endopterygota</taxon>
        <taxon>Coleoptera</taxon>
        <taxon>Polyphaga</taxon>
        <taxon>Cucujiformia</taxon>
        <taxon>Chrysomeloidea</taxon>
        <taxon>Cerambycidae</taxon>
        <taxon>Cerambycinae</taxon>
        <taxon>Callichromatini</taxon>
        <taxon>Aromia</taxon>
    </lineage>
</organism>
<evidence type="ECO:0008006" key="5">
    <source>
        <dbReference type="Google" id="ProtNLM"/>
    </source>
</evidence>
<evidence type="ECO:0000313" key="4">
    <source>
        <dbReference type="Proteomes" id="UP001162162"/>
    </source>
</evidence>
<evidence type="ECO:0000313" key="3">
    <source>
        <dbReference type="EMBL" id="KAJ8938537.1"/>
    </source>
</evidence>
<comment type="caution">
    <text evidence="3">The sequence shown here is derived from an EMBL/GenBank/DDBJ whole genome shotgun (WGS) entry which is preliminary data.</text>
</comment>
<dbReference type="InterPro" id="IPR039918">
    <property type="entry name" value="PPP4R4"/>
</dbReference>
<dbReference type="EMBL" id="JAPWTK010000550">
    <property type="protein sequence ID" value="KAJ8938537.1"/>
    <property type="molecule type" value="Genomic_DNA"/>
</dbReference>
<feature type="region of interest" description="Disordered" evidence="2">
    <location>
        <begin position="665"/>
        <end position="693"/>
    </location>
</feature>
<dbReference type="SUPFAM" id="SSF48371">
    <property type="entry name" value="ARM repeat"/>
    <property type="match status" value="1"/>
</dbReference>
<accession>A0AAV8XJ31</accession>
<dbReference type="GO" id="GO:0005829">
    <property type="term" value="C:cytosol"/>
    <property type="evidence" value="ECO:0007669"/>
    <property type="project" value="TreeGrafter"/>
</dbReference>
<gene>
    <name evidence="3" type="ORF">NQ318_016907</name>
</gene>
<evidence type="ECO:0000256" key="1">
    <source>
        <dbReference type="PROSITE-ProRule" id="PRU00103"/>
    </source>
</evidence>
<feature type="repeat" description="HEAT" evidence="1">
    <location>
        <begin position="191"/>
        <end position="228"/>
    </location>
</feature>
<dbReference type="Proteomes" id="UP001162162">
    <property type="component" value="Unassembled WGS sequence"/>
</dbReference>
<name>A0AAV8XJ31_9CUCU</name>
<feature type="compositionally biased region" description="Basic and acidic residues" evidence="2">
    <location>
        <begin position="665"/>
        <end position="674"/>
    </location>
</feature>
<protein>
    <recommendedName>
        <fullName evidence="5">Serine/threonine-protein phosphatase 4 regulatory subunit 4</fullName>
    </recommendedName>
</protein>
<feature type="compositionally biased region" description="Polar residues" evidence="2">
    <location>
        <begin position="677"/>
        <end position="693"/>
    </location>
</feature>
<sequence length="693" mass="78798">MKLDEELQSLQLDRPVAGKSPQQLQKHTVDEQYSNKPIERSLYILTKGDDLQKLSVIQALPQLLQTDNNATVQRIIPKIQQELPNSSSEFHIVTSKIFKLLTEMNLPINLLRPMLQGIESKDPIVCNAWIDTLLAVIPTLPDSAVRNEVLPSAYKMSQLNRAVYYRVASCKMLGQISVHPKITSSDIKKDILPLVQNLCQDCFYEVRAAMCIELPKIAKGLGGDNLVKASLLPGLVDLSTDENMSVRAAAVDAVVLMIPYLNSDTIKQSVIKLVKQCCAQSSKPGDYTFPVIARAYGILLNNLQNHLPQNDHIWFLEFYKQLSKRGLIVSPAEVDMDPGLGVTCRECCAYNLPAITYFTINKLPLELNMWYSVLKDLAGDPCYIVRKTVAGCLHEIARILGNENKYIISDLIKLLRDDAEEVLDSLVPNIGVTLELLCTSGVLSRENATQCNLEISRALLKCQAELFKYHNWRRKLAFLQQLEHLPNCMPSDFIHQHFTSVILKLTIDGVSRARPVRSQAARTMLIFLRYNVKDNHRKWIRENLINLLCNSQCCYTRHIFINMCIEAIEIFSSKYFKEHFFMSLLKLTEDPVSTVRLSVVNLGPILKNMLILPLDRTLQTKLENSFSKMEAMETDKEIISTLRRKLKEMRTPQLNRQGFLMEEKRKVEEEERIQQGKGISQSPRPTPGTTVKF</sequence>
<dbReference type="InterPro" id="IPR016024">
    <property type="entry name" value="ARM-type_fold"/>
</dbReference>
<evidence type="ECO:0000256" key="2">
    <source>
        <dbReference type="SAM" id="MobiDB-lite"/>
    </source>
</evidence>
<dbReference type="Gene3D" id="1.25.10.10">
    <property type="entry name" value="Leucine-rich Repeat Variant"/>
    <property type="match status" value="1"/>
</dbReference>
<dbReference type="GO" id="GO:0008287">
    <property type="term" value="C:protein serine/threonine phosphatase complex"/>
    <property type="evidence" value="ECO:0007669"/>
    <property type="project" value="TreeGrafter"/>
</dbReference>
<dbReference type="PROSITE" id="PS50077">
    <property type="entry name" value="HEAT_REPEAT"/>
    <property type="match status" value="2"/>
</dbReference>
<feature type="region of interest" description="Disordered" evidence="2">
    <location>
        <begin position="1"/>
        <end position="28"/>
    </location>
</feature>
<keyword evidence="4" id="KW-1185">Reference proteome</keyword>